<protein>
    <submittedName>
        <fullName evidence="6">Phage repressor protein C with HTH and peptisase S24 domain</fullName>
    </submittedName>
</protein>
<dbReference type="InterPro" id="IPR036286">
    <property type="entry name" value="LexA/Signal_pep-like_sf"/>
</dbReference>
<dbReference type="Proteomes" id="UP000543554">
    <property type="component" value="Unassembled WGS sequence"/>
</dbReference>
<evidence type="ECO:0000256" key="2">
    <source>
        <dbReference type="ARBA" id="ARBA00023125"/>
    </source>
</evidence>
<feature type="domain" description="HTH cro/C1-type" evidence="5">
    <location>
        <begin position="38"/>
        <end position="92"/>
    </location>
</feature>
<dbReference type="EMBL" id="JACJIB010000002">
    <property type="protein sequence ID" value="MBA8912057.1"/>
    <property type="molecule type" value="Genomic_DNA"/>
</dbReference>
<evidence type="ECO:0000259" key="5">
    <source>
        <dbReference type="PROSITE" id="PS50943"/>
    </source>
</evidence>
<dbReference type="CDD" id="cd00093">
    <property type="entry name" value="HTH_XRE"/>
    <property type="match status" value="1"/>
</dbReference>
<dbReference type="CDD" id="cd06529">
    <property type="entry name" value="S24_LexA-like"/>
    <property type="match status" value="1"/>
</dbReference>
<accession>A0AA40V9P8</accession>
<reference evidence="6 7" key="1">
    <citation type="submission" date="2020-08" db="EMBL/GenBank/DDBJ databases">
        <title>Genomic Encyclopedia of Type Strains, Phase IV (KMG-IV): sequencing the most valuable type-strain genomes for metagenomic binning, comparative biology and taxonomic classification.</title>
        <authorList>
            <person name="Goeker M."/>
        </authorList>
    </citation>
    <scope>NUCLEOTIDE SEQUENCE [LARGE SCALE GENOMIC DNA]</scope>
    <source>
        <strain evidence="6 7">DSM 11490</strain>
    </source>
</reference>
<dbReference type="Gene3D" id="1.10.260.40">
    <property type="entry name" value="lambda repressor-like DNA-binding domains"/>
    <property type="match status" value="1"/>
</dbReference>
<evidence type="ECO:0000256" key="4">
    <source>
        <dbReference type="SAM" id="MobiDB-lite"/>
    </source>
</evidence>
<dbReference type="PANTHER" id="PTHR40661">
    <property type="match status" value="1"/>
</dbReference>
<dbReference type="Pfam" id="PF00717">
    <property type="entry name" value="Peptidase_S24"/>
    <property type="match status" value="1"/>
</dbReference>
<dbReference type="InterPro" id="IPR015927">
    <property type="entry name" value="Peptidase_S24_S26A/B/C"/>
</dbReference>
<evidence type="ECO:0000256" key="3">
    <source>
        <dbReference type="ARBA" id="ARBA00023163"/>
    </source>
</evidence>
<evidence type="ECO:0000313" key="7">
    <source>
        <dbReference type="Proteomes" id="UP000543554"/>
    </source>
</evidence>
<organism evidence="6 7">
    <name type="scientific">Methylorubrum thiocyanatum</name>
    <dbReference type="NCBI Taxonomy" id="47958"/>
    <lineage>
        <taxon>Bacteria</taxon>
        <taxon>Pseudomonadati</taxon>
        <taxon>Pseudomonadota</taxon>
        <taxon>Alphaproteobacteria</taxon>
        <taxon>Hyphomicrobiales</taxon>
        <taxon>Methylobacteriaceae</taxon>
        <taxon>Methylorubrum</taxon>
    </lineage>
</organism>
<dbReference type="Gene3D" id="2.10.109.10">
    <property type="entry name" value="Umud Fragment, subunit A"/>
    <property type="match status" value="1"/>
</dbReference>
<keyword evidence="7" id="KW-1185">Reference proteome</keyword>
<sequence length="269" mass="29425">MSLMGPELSPKGEDRQPLQGEGRARKLWVISPLMGNALRELRLERGWTHDEAAAAMGVSRGQFIKLERGERGLVERTIGLAAKAFGVPPSRIIGEAPPTEAFPKSDAQPVAAPQTNVQFLNADDAVDTSAFKGPRNVPVYGTGSGGIGGDFSFNGQLIDHVPRPPGIANRKDVYAIYLVGDSIEPAYEDGTTIYVDPHRRPLPRDYVVVELRGEREGEPGPAFVKRLVSRGSGKLKLEQHNPAKHLEPIDERDVLRVHRVIPWLELIGV</sequence>
<dbReference type="InterPro" id="IPR010982">
    <property type="entry name" value="Lambda_DNA-bd_dom_sf"/>
</dbReference>
<comment type="caution">
    <text evidence="6">The sequence shown here is derived from an EMBL/GenBank/DDBJ whole genome shotgun (WGS) entry which is preliminary data.</text>
</comment>
<dbReference type="SUPFAM" id="SSF47413">
    <property type="entry name" value="lambda repressor-like DNA-binding domains"/>
    <property type="match status" value="1"/>
</dbReference>
<keyword evidence="3" id="KW-0804">Transcription</keyword>
<proteinExistence type="predicted"/>
<dbReference type="AlphaFoldDB" id="A0AA40V9P8"/>
<dbReference type="SUPFAM" id="SSF51306">
    <property type="entry name" value="LexA/Signal peptidase"/>
    <property type="match status" value="1"/>
</dbReference>
<dbReference type="SMART" id="SM00530">
    <property type="entry name" value="HTH_XRE"/>
    <property type="match status" value="1"/>
</dbReference>
<dbReference type="InterPro" id="IPR039418">
    <property type="entry name" value="LexA-like"/>
</dbReference>
<dbReference type="RefSeq" id="WP_239681450.1">
    <property type="nucleotide sequence ID" value="NZ_BPRF01000005.1"/>
</dbReference>
<keyword evidence="1" id="KW-0805">Transcription regulation</keyword>
<name>A0AA40V9P8_9HYPH</name>
<keyword evidence="2" id="KW-0238">DNA-binding</keyword>
<evidence type="ECO:0000313" key="6">
    <source>
        <dbReference type="EMBL" id="MBA8912057.1"/>
    </source>
</evidence>
<dbReference type="GO" id="GO:0003677">
    <property type="term" value="F:DNA binding"/>
    <property type="evidence" value="ECO:0007669"/>
    <property type="project" value="UniProtKB-KW"/>
</dbReference>
<gene>
    <name evidence="6" type="ORF">HNR51_001125</name>
</gene>
<dbReference type="PROSITE" id="PS50943">
    <property type="entry name" value="HTH_CROC1"/>
    <property type="match status" value="1"/>
</dbReference>
<feature type="region of interest" description="Disordered" evidence="4">
    <location>
        <begin position="1"/>
        <end position="20"/>
    </location>
</feature>
<dbReference type="Pfam" id="PF13560">
    <property type="entry name" value="HTH_31"/>
    <property type="match status" value="1"/>
</dbReference>
<dbReference type="PANTHER" id="PTHR40661:SF3">
    <property type="entry name" value="FELS-1 PROPHAGE TRANSCRIPTIONAL REGULATOR"/>
    <property type="match status" value="1"/>
</dbReference>
<evidence type="ECO:0000256" key="1">
    <source>
        <dbReference type="ARBA" id="ARBA00023015"/>
    </source>
</evidence>
<dbReference type="InterPro" id="IPR001387">
    <property type="entry name" value="Cro/C1-type_HTH"/>
</dbReference>